<gene>
    <name evidence="2" type="ORF">CELE_K08C9.10</name>
    <name evidence="2 4" type="ORF">K08C9.10</name>
</gene>
<protein>
    <submittedName>
        <fullName evidence="2">Uncharacterized protein</fullName>
    </submittedName>
</protein>
<dbReference type="GeneID" id="7040147"/>
<keyword evidence="1" id="KW-0732">Signal</keyword>
<feature type="signal peptide" evidence="1">
    <location>
        <begin position="1"/>
        <end position="19"/>
    </location>
</feature>
<dbReference type="KEGG" id="cel:CELE_K08C9.10"/>
<dbReference type="InParanoid" id="B5BM40"/>
<evidence type="ECO:0000256" key="1">
    <source>
        <dbReference type="SAM" id="SignalP"/>
    </source>
</evidence>
<evidence type="ECO:0000313" key="3">
    <source>
        <dbReference type="Proteomes" id="UP000001940"/>
    </source>
</evidence>
<dbReference type="RefSeq" id="NP_001129783.1">
    <property type="nucleotide sequence ID" value="NM_001136311.1"/>
</dbReference>
<accession>B5BM40</accession>
<feature type="chain" id="PRO_5002830160" evidence="1">
    <location>
        <begin position="20"/>
        <end position="105"/>
    </location>
</feature>
<dbReference type="AGR" id="WB:WBGene00086564"/>
<dbReference type="HOGENOM" id="CLU_2239013_0_0_1"/>
<sequence length="105" mass="12302">MRFLLPLIVILCLFSTVNANILMDLWNKLDAWFEEKSQEACAEWNKHPEDSQDYGFGYGVIDKLQDVINGTLKGIHYQALICRFGEDSVHLFKLLLEFLEPDFRY</sequence>
<organism evidence="2 3">
    <name type="scientific">Caenorhabditis elegans</name>
    <dbReference type="NCBI Taxonomy" id="6239"/>
    <lineage>
        <taxon>Eukaryota</taxon>
        <taxon>Metazoa</taxon>
        <taxon>Ecdysozoa</taxon>
        <taxon>Nematoda</taxon>
        <taxon>Chromadorea</taxon>
        <taxon>Rhabditida</taxon>
        <taxon>Rhabditina</taxon>
        <taxon>Rhabditomorpha</taxon>
        <taxon>Rhabditoidea</taxon>
        <taxon>Rhabditidae</taxon>
        <taxon>Peloderinae</taxon>
        <taxon>Caenorhabditis</taxon>
    </lineage>
</organism>
<dbReference type="SMR" id="B5BM40"/>
<evidence type="ECO:0000313" key="2">
    <source>
        <dbReference type="EMBL" id="CAR31493.1"/>
    </source>
</evidence>
<dbReference type="Proteomes" id="UP000001940">
    <property type="component" value="Chromosome I"/>
</dbReference>
<dbReference type="WormBase" id="K08C9.10">
    <property type="protein sequence ID" value="CE42856"/>
    <property type="gene ID" value="WBGene00086564"/>
</dbReference>
<evidence type="ECO:0000313" key="4">
    <source>
        <dbReference type="WormBase" id="K08C9.10"/>
    </source>
</evidence>
<dbReference type="PaxDb" id="6239-K08C9.10"/>
<keyword evidence="3" id="KW-1185">Reference proteome</keyword>
<dbReference type="EMBL" id="BX284601">
    <property type="protein sequence ID" value="CAR31493.1"/>
    <property type="molecule type" value="Genomic_DNA"/>
</dbReference>
<dbReference type="Bgee" id="WBGene00086564">
    <property type="expression patterns" value="Expressed in larva and 1 other cell type or tissue"/>
</dbReference>
<dbReference type="CTD" id="7040147"/>
<dbReference type="AlphaFoldDB" id="B5BM40"/>
<reference evidence="2 3" key="1">
    <citation type="journal article" date="1998" name="Science">
        <title>Genome sequence of the nematode C. elegans: a platform for investigating biology.</title>
        <authorList>
            <consortium name="The C. elegans sequencing consortium"/>
            <person name="Sulson J.E."/>
            <person name="Waterston R."/>
        </authorList>
    </citation>
    <scope>NUCLEOTIDE SEQUENCE [LARGE SCALE GENOMIC DNA]</scope>
    <source>
        <strain evidence="2 3">Bristol N2</strain>
    </source>
</reference>
<name>B5BM40_CAEEL</name>
<proteinExistence type="predicted"/>